<protein>
    <submittedName>
        <fullName evidence="2">T9SS type A sorting domain-containing protein</fullName>
    </submittedName>
</protein>
<dbReference type="Pfam" id="PF02012">
    <property type="entry name" value="BNR"/>
    <property type="match status" value="1"/>
</dbReference>
<dbReference type="RefSeq" id="WP_243512709.1">
    <property type="nucleotide sequence ID" value="NZ_CP094534.1"/>
</dbReference>
<evidence type="ECO:0000259" key="1">
    <source>
        <dbReference type="Pfam" id="PF18962"/>
    </source>
</evidence>
<dbReference type="InterPro" id="IPR015943">
    <property type="entry name" value="WD40/YVTN_repeat-like_dom_sf"/>
</dbReference>
<reference evidence="2 3" key="1">
    <citation type="submission" date="2022-03" db="EMBL/GenBank/DDBJ databases">
        <title>Hymenobactersp. isolated from the air.</title>
        <authorList>
            <person name="Won M."/>
            <person name="Kwon S.-W."/>
        </authorList>
    </citation>
    <scope>NUCLEOTIDE SEQUENCE [LARGE SCALE GENOMIC DNA]</scope>
    <source>
        <strain evidence="2 3">KACC 22596</strain>
    </source>
</reference>
<dbReference type="Pfam" id="PF18962">
    <property type="entry name" value="Por_Secre_tail"/>
    <property type="match status" value="1"/>
</dbReference>
<name>A0ABY4B1P9_9BACT</name>
<dbReference type="InterPro" id="IPR002860">
    <property type="entry name" value="BNR_rpt"/>
</dbReference>
<dbReference type="InterPro" id="IPR026444">
    <property type="entry name" value="Secre_tail"/>
</dbReference>
<dbReference type="EMBL" id="CP094534">
    <property type="protein sequence ID" value="UOE33080.1"/>
    <property type="molecule type" value="Genomic_DNA"/>
</dbReference>
<evidence type="ECO:0000313" key="3">
    <source>
        <dbReference type="Proteomes" id="UP000831390"/>
    </source>
</evidence>
<evidence type="ECO:0000313" key="2">
    <source>
        <dbReference type="EMBL" id="UOE33080.1"/>
    </source>
</evidence>
<keyword evidence="3" id="KW-1185">Reference proteome</keyword>
<dbReference type="Gene3D" id="2.130.10.10">
    <property type="entry name" value="YVTN repeat-like/Quinoprotein amine dehydrogenase"/>
    <property type="match status" value="2"/>
</dbReference>
<gene>
    <name evidence="2" type="ORF">MTP16_18365</name>
</gene>
<dbReference type="NCBIfam" id="TIGR04183">
    <property type="entry name" value="Por_Secre_tail"/>
    <property type="match status" value="1"/>
</dbReference>
<proteinExistence type="predicted"/>
<organism evidence="2 3">
    <name type="scientific">Hymenobacter monticola</name>
    <dbReference type="NCBI Taxonomy" id="1705399"/>
    <lineage>
        <taxon>Bacteria</taxon>
        <taxon>Pseudomonadati</taxon>
        <taxon>Bacteroidota</taxon>
        <taxon>Cytophagia</taxon>
        <taxon>Cytophagales</taxon>
        <taxon>Hymenobacteraceae</taxon>
        <taxon>Hymenobacter</taxon>
    </lineage>
</organism>
<dbReference type="SUPFAM" id="SSF110296">
    <property type="entry name" value="Oligoxyloglucan reducing end-specific cellobiohydrolase"/>
    <property type="match status" value="1"/>
</dbReference>
<dbReference type="Proteomes" id="UP000831390">
    <property type="component" value="Chromosome"/>
</dbReference>
<feature type="domain" description="Secretion system C-terminal sorting" evidence="1">
    <location>
        <begin position="272"/>
        <end position="335"/>
    </location>
</feature>
<accession>A0ABY4B1P9</accession>
<sequence>MSAVDAQTAWVMKYDLTSPANSLLRTTTGPAGFAPIATAIPRFTAIHFFSATVGVGVAASASGAGTWPIYRTTDGGMTWSPVATAPATSGGAIELVTSKQGVGNSLWLRTEAGTLLRTPDAGLSWTATASPGKVAFENALTGLSYKQSTTGPELYRTSNGGSTWTPVVFSGQPLFSTMTAIPGAPGTYLSAGYVTAGPTFAGVSAITRDGGASWQVLSSDNTPFSMIAAGSNGEVWAGVEKVYPSAPSPLLRLNLTVLAAKNARGASPVAAYPNPTSGLLHVEGVVNGTETVRVYDVHGRLCQTGAVTERARAVDLSAQAAGMYQLQLSAADGTVRNLRVSKTE</sequence>